<feature type="region of interest" description="Disordered" evidence="1">
    <location>
        <begin position="399"/>
        <end position="453"/>
    </location>
</feature>
<evidence type="ECO:0000313" key="2">
    <source>
        <dbReference type="EMBL" id="GBE90130.1"/>
    </source>
</evidence>
<protein>
    <submittedName>
        <fullName evidence="2">Uncharacterized protein</fullName>
    </submittedName>
</protein>
<dbReference type="EMBL" id="BFAD01000018">
    <property type="protein sequence ID" value="GBE90130.1"/>
    <property type="molecule type" value="Genomic_DNA"/>
</dbReference>
<dbReference type="OrthoDB" id="2804645at2759"/>
<accession>A0A401H6Z1</accession>
<feature type="compositionally biased region" description="Low complexity" evidence="1">
    <location>
        <begin position="427"/>
        <end position="438"/>
    </location>
</feature>
<feature type="compositionally biased region" description="Basic and acidic residues" evidence="1">
    <location>
        <begin position="123"/>
        <end position="142"/>
    </location>
</feature>
<dbReference type="AlphaFoldDB" id="A0A401H6Z1"/>
<organism evidence="2 3">
    <name type="scientific">Sparassis crispa</name>
    <dbReference type="NCBI Taxonomy" id="139825"/>
    <lineage>
        <taxon>Eukaryota</taxon>
        <taxon>Fungi</taxon>
        <taxon>Dikarya</taxon>
        <taxon>Basidiomycota</taxon>
        <taxon>Agaricomycotina</taxon>
        <taxon>Agaricomycetes</taxon>
        <taxon>Polyporales</taxon>
        <taxon>Sparassidaceae</taxon>
        <taxon>Sparassis</taxon>
    </lineage>
</organism>
<proteinExistence type="predicted"/>
<dbReference type="InParanoid" id="A0A401H6Z1"/>
<dbReference type="Proteomes" id="UP000287166">
    <property type="component" value="Unassembled WGS sequence"/>
</dbReference>
<reference evidence="2 3" key="1">
    <citation type="journal article" date="2018" name="Sci. Rep.">
        <title>Genome sequence of the cauliflower mushroom Sparassis crispa (Hanabiratake) and its association with beneficial usage.</title>
        <authorList>
            <person name="Kiyama R."/>
            <person name="Furutani Y."/>
            <person name="Kawaguchi K."/>
            <person name="Nakanishi T."/>
        </authorList>
    </citation>
    <scope>NUCLEOTIDE SEQUENCE [LARGE SCALE GENOMIC DNA]</scope>
</reference>
<dbReference type="GeneID" id="38787047"/>
<evidence type="ECO:0000313" key="3">
    <source>
        <dbReference type="Proteomes" id="UP000287166"/>
    </source>
</evidence>
<feature type="region of interest" description="Disordered" evidence="1">
    <location>
        <begin position="280"/>
        <end position="303"/>
    </location>
</feature>
<feature type="region of interest" description="Disordered" evidence="1">
    <location>
        <begin position="123"/>
        <end position="158"/>
    </location>
</feature>
<name>A0A401H6Z1_9APHY</name>
<evidence type="ECO:0000256" key="1">
    <source>
        <dbReference type="SAM" id="MobiDB-lite"/>
    </source>
</evidence>
<feature type="region of interest" description="Disordered" evidence="1">
    <location>
        <begin position="363"/>
        <end position="387"/>
    </location>
</feature>
<dbReference type="RefSeq" id="XP_027621043.1">
    <property type="nucleotide sequence ID" value="XM_027765242.1"/>
</dbReference>
<keyword evidence="3" id="KW-1185">Reference proteome</keyword>
<feature type="region of interest" description="Disordered" evidence="1">
    <location>
        <begin position="564"/>
        <end position="588"/>
    </location>
</feature>
<gene>
    <name evidence="2" type="ORF">SCP_1801540</name>
</gene>
<sequence>MVFTYAPDFIVKSIRKRSRQAVDPCLGFYPLITSPSVVYSPVSHSVMAETALQSQSVSDSHGSLPLVQPPDAAYSPTPKVDRLVQEISQAEVKTMVTVEDFLRWSSEPVLKRYGNRKRKFADVRGYSEDESDKNGSDYRPSDSESTELQSTRHVRRRLSRRVRVGTSKNADVVKSLKKHRQRLSEKSLADRLLTAAVLSHVEIGPAHADDEQSTHIRGRPPLKFIRVDRVSSPASIANARRGNVVDPRRVAPFHDVAFSFAGTSSPQFRDSVRKPITKWRPTASMTPTGYAMSSRRGKGATGGSSYQLGRYDVIPLVFVPLPEHEAGFNVTFSEWRAHPDCANNRCRNTQLSGNAEYPPLPFVPPVQVVPNEHPQYSRGLEDSPQLPLQKQVAFSSPAFSSPFRHSRSTEPFSSADDPVLSDEDVRSAAPSEASLSALRNKHSTHAATSPSVSSATATPLVLANCLQSAYPTTQLSPIAFAAASSPLDDLPTRSPTLRASHAADTRGSFRMPLSATRSNLLEAKQIPSTVTVPKNLKPLKPLFSFFDDFLKTARAVTAAANAQCNDASVTGSAPSSRLPASAKRLPSDRGPMMVRLHRDSAAQARLKLDVLTGEVRRTPRLSGRVRKRPSASVLRRPPTPNLDVVDLSSSSSIVVSVDTRSSLASRPSMSPTLNRNSARLASVNIATPQGNSSASSASFDILAALRRTTTHVLLPPTPCSAVARAPMPYALADEETCGEDESVGLGPTVDFFGGLRTRSVTPEDMP</sequence>
<comment type="caution">
    <text evidence="2">The sequence shown here is derived from an EMBL/GenBank/DDBJ whole genome shotgun (WGS) entry which is preliminary data.</text>
</comment>